<name>A0A0D7AQG9_9AGAR</name>
<evidence type="ECO:0000313" key="2">
    <source>
        <dbReference type="EMBL" id="KIY60608.1"/>
    </source>
</evidence>
<proteinExistence type="predicted"/>
<sequence>MATNKSKEQKKTKSSAADLQTIQYVTYCTVIKQNHTPLRHSHNTNHHRRPQAHLLRLPINTQLPLPILLTRRNIIPPQTTTLPPPTLTDLELVRRTLKPRLAIPRRTRRIHHEIRHHIRPRVPVRLHRRRARNGIRQAICIPKLVPLVRRPQHSRRQSRRPTSHIRRQRFRIRQ</sequence>
<evidence type="ECO:0000256" key="1">
    <source>
        <dbReference type="SAM" id="MobiDB-lite"/>
    </source>
</evidence>
<gene>
    <name evidence="2" type="ORF">CYLTODRAFT_12946</name>
</gene>
<dbReference type="EMBL" id="KN881457">
    <property type="protein sequence ID" value="KIY60608.1"/>
    <property type="molecule type" value="Genomic_DNA"/>
</dbReference>
<keyword evidence="3" id="KW-1185">Reference proteome</keyword>
<reference evidence="2 3" key="1">
    <citation type="journal article" date="2015" name="Fungal Genet. Biol.">
        <title>Evolution of novel wood decay mechanisms in Agaricales revealed by the genome sequences of Fistulina hepatica and Cylindrobasidium torrendii.</title>
        <authorList>
            <person name="Floudas D."/>
            <person name="Held B.W."/>
            <person name="Riley R."/>
            <person name="Nagy L.G."/>
            <person name="Koehler G."/>
            <person name="Ransdell A.S."/>
            <person name="Younus H."/>
            <person name="Chow J."/>
            <person name="Chiniquy J."/>
            <person name="Lipzen A."/>
            <person name="Tritt A."/>
            <person name="Sun H."/>
            <person name="Haridas S."/>
            <person name="LaButti K."/>
            <person name="Ohm R.A."/>
            <person name="Kues U."/>
            <person name="Blanchette R.A."/>
            <person name="Grigoriev I.V."/>
            <person name="Minto R.E."/>
            <person name="Hibbett D.S."/>
        </authorList>
    </citation>
    <scope>NUCLEOTIDE SEQUENCE [LARGE SCALE GENOMIC DNA]</scope>
    <source>
        <strain evidence="2 3">FP15055 ss-10</strain>
    </source>
</reference>
<evidence type="ECO:0000313" key="3">
    <source>
        <dbReference type="Proteomes" id="UP000054007"/>
    </source>
</evidence>
<dbReference type="Proteomes" id="UP000054007">
    <property type="component" value="Unassembled WGS sequence"/>
</dbReference>
<feature type="non-terminal residue" evidence="2">
    <location>
        <position position="174"/>
    </location>
</feature>
<dbReference type="AlphaFoldDB" id="A0A0D7AQG9"/>
<feature type="region of interest" description="Disordered" evidence="1">
    <location>
        <begin position="150"/>
        <end position="174"/>
    </location>
</feature>
<protein>
    <submittedName>
        <fullName evidence="2">Uncharacterized protein</fullName>
    </submittedName>
</protein>
<accession>A0A0D7AQG9</accession>
<organism evidence="2 3">
    <name type="scientific">Cylindrobasidium torrendii FP15055 ss-10</name>
    <dbReference type="NCBI Taxonomy" id="1314674"/>
    <lineage>
        <taxon>Eukaryota</taxon>
        <taxon>Fungi</taxon>
        <taxon>Dikarya</taxon>
        <taxon>Basidiomycota</taxon>
        <taxon>Agaricomycotina</taxon>
        <taxon>Agaricomycetes</taxon>
        <taxon>Agaricomycetidae</taxon>
        <taxon>Agaricales</taxon>
        <taxon>Marasmiineae</taxon>
        <taxon>Physalacriaceae</taxon>
        <taxon>Cylindrobasidium</taxon>
    </lineage>
</organism>